<evidence type="ECO:0000256" key="1">
    <source>
        <dbReference type="SAM" id="MobiDB-lite"/>
    </source>
</evidence>
<dbReference type="Pfam" id="PF12763">
    <property type="entry name" value="EH"/>
    <property type="match status" value="1"/>
</dbReference>
<dbReference type="Proteomes" id="UP001164743">
    <property type="component" value="Chromosome 17A"/>
</dbReference>
<feature type="compositionally biased region" description="Low complexity" evidence="1">
    <location>
        <begin position="186"/>
        <end position="198"/>
    </location>
</feature>
<dbReference type="RefSeq" id="XP_053028102.1">
    <property type="nucleotide sequence ID" value="XM_053164390.1"/>
</dbReference>
<accession>A0ABY7DC62</accession>
<feature type="domain" description="EH" evidence="2">
    <location>
        <begin position="109"/>
        <end position="159"/>
    </location>
</feature>
<reference evidence="3" key="1">
    <citation type="submission" date="2022-10" db="EMBL/GenBank/DDBJ databases">
        <title>Puccinia triticina Genome sequencing and assembly.</title>
        <authorList>
            <person name="Li C."/>
        </authorList>
    </citation>
    <scope>NUCLEOTIDE SEQUENCE</scope>
    <source>
        <strain evidence="3">Pt15</strain>
    </source>
</reference>
<evidence type="ECO:0000313" key="3">
    <source>
        <dbReference type="EMBL" id="WAQ92547.1"/>
    </source>
</evidence>
<keyword evidence="4" id="KW-1185">Reference proteome</keyword>
<evidence type="ECO:0000259" key="2">
    <source>
        <dbReference type="Pfam" id="PF12763"/>
    </source>
</evidence>
<gene>
    <name evidence="3" type="ORF">PtA15_17A28</name>
</gene>
<feature type="region of interest" description="Disordered" evidence="1">
    <location>
        <begin position="170"/>
        <end position="199"/>
    </location>
</feature>
<dbReference type="EMBL" id="CP110437">
    <property type="protein sequence ID" value="WAQ92547.1"/>
    <property type="molecule type" value="Genomic_DNA"/>
</dbReference>
<organism evidence="3 4">
    <name type="scientific">Puccinia triticina</name>
    <dbReference type="NCBI Taxonomy" id="208348"/>
    <lineage>
        <taxon>Eukaryota</taxon>
        <taxon>Fungi</taxon>
        <taxon>Dikarya</taxon>
        <taxon>Basidiomycota</taxon>
        <taxon>Pucciniomycotina</taxon>
        <taxon>Pucciniomycetes</taxon>
        <taxon>Pucciniales</taxon>
        <taxon>Pucciniaceae</taxon>
        <taxon>Puccinia</taxon>
    </lineage>
</organism>
<evidence type="ECO:0000313" key="4">
    <source>
        <dbReference type="Proteomes" id="UP001164743"/>
    </source>
</evidence>
<name>A0ABY7DC62_9BASI</name>
<protein>
    <recommendedName>
        <fullName evidence="2">EH domain-containing protein</fullName>
    </recommendedName>
</protein>
<proteinExistence type="predicted"/>
<sequence>MATPNPSIHHLISFYNNNQTIIQPAAFSEPEKKLIERPAEECYQIDLQQWLSLGQPQPTAAQTQAKKEQEAGTIDLGCFRKAIQALWATLIHQHYPHHPSHHQHSYYDTHNQKITLPGAIVRAVWTRSGLDMPTLAQIWESVDGAKRGQLTFEQFLMGTYQITKMRRKRGLWPGGRATPPTSTGVAAPRTPAGRRTPPLFKHIESPTINFVYAL</sequence>
<dbReference type="Gene3D" id="1.10.238.10">
    <property type="entry name" value="EF-hand"/>
    <property type="match status" value="1"/>
</dbReference>
<dbReference type="GeneID" id="77805274"/>
<dbReference type="InterPro" id="IPR011992">
    <property type="entry name" value="EF-hand-dom_pair"/>
</dbReference>
<dbReference type="InterPro" id="IPR000261">
    <property type="entry name" value="EH_dom"/>
</dbReference>
<dbReference type="SUPFAM" id="SSF47473">
    <property type="entry name" value="EF-hand"/>
    <property type="match status" value="1"/>
</dbReference>